<reference evidence="2" key="2">
    <citation type="submission" date="2020-05" db="UniProtKB">
        <authorList>
            <consortium name="EnsemblMetazoa"/>
        </authorList>
    </citation>
    <scope>IDENTIFICATION</scope>
    <source>
        <strain evidence="2">A-37</strain>
    </source>
</reference>
<evidence type="ECO:0000313" key="2">
    <source>
        <dbReference type="EnsemblMetazoa" id="ACUA014900-PA"/>
    </source>
</evidence>
<keyword evidence="1" id="KW-0732">Signal</keyword>
<reference evidence="3" key="1">
    <citation type="submission" date="2013-09" db="EMBL/GenBank/DDBJ databases">
        <title>The Genome Sequence of Anopheles culicifacies species A.</title>
        <authorList>
            <consortium name="The Broad Institute Genomics Platform"/>
            <person name="Neafsey D.E."/>
            <person name="Besansky N."/>
            <person name="Howell P."/>
            <person name="Walton C."/>
            <person name="Young S.K."/>
            <person name="Zeng Q."/>
            <person name="Gargeya S."/>
            <person name="Fitzgerald M."/>
            <person name="Haas B."/>
            <person name="Abouelleil A."/>
            <person name="Allen A.W."/>
            <person name="Alvarado L."/>
            <person name="Arachchi H.M."/>
            <person name="Berlin A.M."/>
            <person name="Chapman S.B."/>
            <person name="Gainer-Dewar J."/>
            <person name="Goldberg J."/>
            <person name="Griggs A."/>
            <person name="Gujja S."/>
            <person name="Hansen M."/>
            <person name="Howarth C."/>
            <person name="Imamovic A."/>
            <person name="Ireland A."/>
            <person name="Larimer J."/>
            <person name="McCowan C."/>
            <person name="Murphy C."/>
            <person name="Pearson M."/>
            <person name="Poon T.W."/>
            <person name="Priest M."/>
            <person name="Roberts A."/>
            <person name="Saif S."/>
            <person name="Shea T."/>
            <person name="Sisk P."/>
            <person name="Sykes S."/>
            <person name="Wortman J."/>
            <person name="Nusbaum C."/>
            <person name="Birren B."/>
        </authorList>
    </citation>
    <scope>NUCLEOTIDE SEQUENCE [LARGE SCALE GENOMIC DNA]</scope>
    <source>
        <strain evidence="3">A-37</strain>
    </source>
</reference>
<dbReference type="EMBL" id="AXCM01004644">
    <property type="status" value="NOT_ANNOTATED_CDS"/>
    <property type="molecule type" value="Genomic_DNA"/>
</dbReference>
<evidence type="ECO:0000256" key="1">
    <source>
        <dbReference type="SAM" id="SignalP"/>
    </source>
</evidence>
<dbReference type="EnsemblMetazoa" id="ACUA014900-RA">
    <property type="protein sequence ID" value="ACUA014900-PA"/>
    <property type="gene ID" value="ACUA014900"/>
</dbReference>
<organism evidence="2 3">
    <name type="scientific">Anopheles culicifacies</name>
    <dbReference type="NCBI Taxonomy" id="139723"/>
    <lineage>
        <taxon>Eukaryota</taxon>
        <taxon>Metazoa</taxon>
        <taxon>Ecdysozoa</taxon>
        <taxon>Arthropoda</taxon>
        <taxon>Hexapoda</taxon>
        <taxon>Insecta</taxon>
        <taxon>Pterygota</taxon>
        <taxon>Neoptera</taxon>
        <taxon>Endopterygota</taxon>
        <taxon>Diptera</taxon>
        <taxon>Nematocera</taxon>
        <taxon>Culicoidea</taxon>
        <taxon>Culicidae</taxon>
        <taxon>Anophelinae</taxon>
        <taxon>Anopheles</taxon>
        <taxon>culicifacies species complex</taxon>
    </lineage>
</organism>
<proteinExistence type="predicted"/>
<name>A0A182MCG4_9DIPT</name>
<sequence length="509" mass="53694">MNRLVLAFGIICLLQGLSAEPRPQFGLTNNIPASAKLTAEKVEAQVTGDAIQGLTVGTLTSGVTKLATTKTKIETVITEFGTKFQAVVAGYDTLVGASDGDIDSAFGPFLTAIDAATTYISGDGAAISTELNGISYTGIADQLTDAFTRIALGLTDLKAKTTAVKTAVLAAKNSAGSATVSAEVLSQFVTLKLAYSLLNSATKLRTYLPLVKYILTVTIENIAEADSYVAGIVADVNSDISAEANQFTSEIERVTTDIENFIGSDLSANAVYVGVVAGRISGYSGITSAPQHSALLAAISSLSNALAASRLVGATSAIAGAFNSISSALSTRITAIKNGINVVDNPLINQLVDVLMGNDEYGRYCYQKYKEPIETLLEISFDAGWMCVDKEVQRLLHLKQVIMLLIDQIRLDFEDLDAQVFVCESLGVAQNSNVATCVSSLATFYSSLYQATMQKVNLIYELSFNEAGASENRLLICFELINLDISVTQVAAMTEGLTICSQSGPTGSD</sequence>
<feature type="signal peptide" evidence="1">
    <location>
        <begin position="1"/>
        <end position="19"/>
    </location>
</feature>
<dbReference type="Proteomes" id="UP000075883">
    <property type="component" value="Unassembled WGS sequence"/>
</dbReference>
<accession>A0A182MCG4</accession>
<dbReference type="AlphaFoldDB" id="A0A182MCG4"/>
<evidence type="ECO:0008006" key="4">
    <source>
        <dbReference type="Google" id="ProtNLM"/>
    </source>
</evidence>
<protein>
    <recommendedName>
        <fullName evidence="4">Protein TsetseEP domain-containing protein</fullName>
    </recommendedName>
</protein>
<feature type="chain" id="PRO_5008128264" description="Protein TsetseEP domain-containing protein" evidence="1">
    <location>
        <begin position="20"/>
        <end position="509"/>
    </location>
</feature>
<evidence type="ECO:0000313" key="3">
    <source>
        <dbReference type="Proteomes" id="UP000075883"/>
    </source>
</evidence>
<keyword evidence="3" id="KW-1185">Reference proteome</keyword>
<dbReference type="VEuPathDB" id="VectorBase:ACUA014900"/>